<dbReference type="Gene3D" id="1.10.630.10">
    <property type="entry name" value="Cytochrome P450"/>
    <property type="match status" value="1"/>
</dbReference>
<evidence type="ECO:0000256" key="1">
    <source>
        <dbReference type="ARBA" id="ARBA00001971"/>
    </source>
</evidence>
<keyword evidence="3" id="KW-0503">Monooxygenase</keyword>
<name>A0ABZ0II70_9GAMM</name>
<dbReference type="InterPro" id="IPR001128">
    <property type="entry name" value="Cyt_P450"/>
</dbReference>
<dbReference type="Proteomes" id="UP001626549">
    <property type="component" value="Chromosome"/>
</dbReference>
<organism evidence="4 5">
    <name type="scientific">Congregibacter brevis</name>
    <dbReference type="NCBI Taxonomy" id="3081201"/>
    <lineage>
        <taxon>Bacteria</taxon>
        <taxon>Pseudomonadati</taxon>
        <taxon>Pseudomonadota</taxon>
        <taxon>Gammaproteobacteria</taxon>
        <taxon>Cellvibrionales</taxon>
        <taxon>Halieaceae</taxon>
        <taxon>Congregibacter</taxon>
    </lineage>
</organism>
<dbReference type="PROSITE" id="PS00086">
    <property type="entry name" value="CYTOCHROME_P450"/>
    <property type="match status" value="1"/>
</dbReference>
<dbReference type="CDD" id="cd11033">
    <property type="entry name" value="CYP142-like"/>
    <property type="match status" value="1"/>
</dbReference>
<dbReference type="InterPro" id="IPR002397">
    <property type="entry name" value="Cyt_P450_B"/>
</dbReference>
<keyword evidence="3" id="KW-0560">Oxidoreductase</keyword>
<dbReference type="InterPro" id="IPR017972">
    <property type="entry name" value="Cyt_P450_CS"/>
</dbReference>
<evidence type="ECO:0000313" key="4">
    <source>
        <dbReference type="EMBL" id="WOJ98519.1"/>
    </source>
</evidence>
<dbReference type="PRINTS" id="PR00359">
    <property type="entry name" value="BP450"/>
</dbReference>
<dbReference type="InterPro" id="IPR036396">
    <property type="entry name" value="Cyt_P450_sf"/>
</dbReference>
<keyword evidence="3" id="KW-0479">Metal-binding</keyword>
<keyword evidence="3" id="KW-0408">Iron</keyword>
<evidence type="ECO:0000256" key="3">
    <source>
        <dbReference type="RuleBase" id="RU000461"/>
    </source>
</evidence>
<comment type="similarity">
    <text evidence="2 3">Belongs to the cytochrome P450 family.</text>
</comment>
<sequence>MAEAALASVHSSVPDPSSIPLEALNVAQAEIFQANVHGEYFRRLRREAPVHFCPDSQFGPYWSITKYNDIMAVDTDHTRFSSERDIVIGDQPQGFAPPMFIAMDNPKHDAQRKTVQPAVAPQRLNELQDLIRQRVITILDSLPVGEEFDWVERVSKELTTQMLATLFDFPFEDRHLLPYWSDVTTTSETVGVEVDMNERQRVLGECLEYFSRLWRERAAQPMKFDFISLLAHGEDTKDMIDKPEEFLGNLMLLIVGGNDTTRNSISAGVVELNRNPEEYAKLTANPDLVTNMVSEIIRYQTPLGHMRRTALEDVDFRGQKIKKGDRVVMWYVSGNRDEEVIDRPDEFLIDREKARQHLSFGFGIHRCMGNRVGEMQLRILWEEILQRFERVEVVGEPERVLSNFVMGYSKLPVVLHAKA</sequence>
<gene>
    <name evidence="4" type="ORF">R0137_08085</name>
</gene>
<dbReference type="Pfam" id="PF00067">
    <property type="entry name" value="p450"/>
    <property type="match status" value="1"/>
</dbReference>
<dbReference type="RefSeq" id="WP_407329878.1">
    <property type="nucleotide sequence ID" value="NZ_CP136865.1"/>
</dbReference>
<proteinExistence type="inferred from homology"/>
<dbReference type="EMBL" id="CP136865">
    <property type="protein sequence ID" value="WOJ98519.1"/>
    <property type="molecule type" value="Genomic_DNA"/>
</dbReference>
<evidence type="ECO:0000256" key="2">
    <source>
        <dbReference type="ARBA" id="ARBA00010617"/>
    </source>
</evidence>
<dbReference type="SUPFAM" id="SSF48264">
    <property type="entry name" value="Cytochrome P450"/>
    <property type="match status" value="1"/>
</dbReference>
<protein>
    <submittedName>
        <fullName evidence="4">Cytochrome P450</fullName>
    </submittedName>
</protein>
<dbReference type="PANTHER" id="PTHR46696:SF1">
    <property type="entry name" value="CYTOCHROME P450 YJIB-RELATED"/>
    <property type="match status" value="1"/>
</dbReference>
<accession>A0ABZ0II70</accession>
<reference evidence="4 5" key="1">
    <citation type="submission" date="2023-10" db="EMBL/GenBank/DDBJ databases">
        <title>Two novel species belonging to the OM43/NOR5 clade.</title>
        <authorList>
            <person name="Park M."/>
        </authorList>
    </citation>
    <scope>NUCLEOTIDE SEQUENCE [LARGE SCALE GENOMIC DNA]</scope>
    <source>
        <strain evidence="4 5">IMCC45268</strain>
    </source>
</reference>
<evidence type="ECO:0000313" key="5">
    <source>
        <dbReference type="Proteomes" id="UP001626549"/>
    </source>
</evidence>
<dbReference type="PANTHER" id="PTHR46696">
    <property type="entry name" value="P450, PUTATIVE (EUROFUNG)-RELATED"/>
    <property type="match status" value="1"/>
</dbReference>
<keyword evidence="5" id="KW-1185">Reference proteome</keyword>
<keyword evidence="3" id="KW-0349">Heme</keyword>
<comment type="cofactor">
    <cofactor evidence="1">
        <name>heme</name>
        <dbReference type="ChEBI" id="CHEBI:30413"/>
    </cofactor>
</comment>